<gene>
    <name evidence="2" type="ORF">JQN06_06615</name>
</gene>
<organism evidence="2 3">
    <name type="scientific">Bacteroides uniformis</name>
    <dbReference type="NCBI Taxonomy" id="820"/>
    <lineage>
        <taxon>Bacteria</taxon>
        <taxon>Pseudomonadati</taxon>
        <taxon>Bacteroidota</taxon>
        <taxon>Bacteroidia</taxon>
        <taxon>Bacteroidales</taxon>
        <taxon>Bacteroidaceae</taxon>
        <taxon>Bacteroides</taxon>
    </lineage>
</organism>
<keyword evidence="3" id="KW-1185">Reference proteome</keyword>
<proteinExistence type="predicted"/>
<protein>
    <submittedName>
        <fullName evidence="2">Uncharacterized protein</fullName>
    </submittedName>
</protein>
<comment type="caution">
    <text evidence="2">The sequence shown here is derived from an EMBL/GenBank/DDBJ whole genome shotgun (WGS) entry which is preliminary data.</text>
</comment>
<keyword evidence="1" id="KW-1133">Transmembrane helix</keyword>
<feature type="transmembrane region" description="Helical" evidence="1">
    <location>
        <begin position="33"/>
        <end position="54"/>
    </location>
</feature>
<dbReference type="Proteomes" id="UP001196342">
    <property type="component" value="Unassembled WGS sequence"/>
</dbReference>
<evidence type="ECO:0000313" key="3">
    <source>
        <dbReference type="Proteomes" id="UP001196342"/>
    </source>
</evidence>
<accession>A0ABS5X1M8</accession>
<keyword evidence="1" id="KW-0812">Transmembrane</keyword>
<keyword evidence="1" id="KW-0472">Membrane</keyword>
<evidence type="ECO:0000256" key="1">
    <source>
        <dbReference type="SAM" id="Phobius"/>
    </source>
</evidence>
<evidence type="ECO:0000313" key="2">
    <source>
        <dbReference type="EMBL" id="MBT8725843.1"/>
    </source>
</evidence>
<name>A0ABS5X1M8_BACUN</name>
<dbReference type="EMBL" id="JAFBJK010000002">
    <property type="protein sequence ID" value="MBT8725843.1"/>
    <property type="molecule type" value="Genomic_DNA"/>
</dbReference>
<sequence>MAVVLCIPILCYIINFASYGVSGNVSDWAAFGDYIGGVYSVVLTIVLVYVSYSLNKKSEKEKEKLRAIHEIYSSIVVIKSEEMNIDDINGLVRLIISNQLYIRANVFNHLISFTDYCKTVIVNRSAIDIERETSIKNMLIDYYNE</sequence>
<reference evidence="2 3" key="1">
    <citation type="submission" date="2020-12" db="EMBL/GenBank/DDBJ databases">
        <title>Microorganisms.</title>
        <authorList>
            <person name="Matos J."/>
            <person name="Faleiro L."/>
            <person name="Duarte I."/>
        </authorList>
    </citation>
    <scope>NUCLEOTIDE SEQUENCE [LARGE SCALE GENOMIC DNA]</scope>
    <source>
        <strain evidence="2 3">PtFD3Pch2</strain>
    </source>
</reference>